<evidence type="ECO:0000313" key="4">
    <source>
        <dbReference type="EMBL" id="MEA1081832.1"/>
    </source>
</evidence>
<dbReference type="InterPro" id="IPR032807">
    <property type="entry name" value="GNVR"/>
</dbReference>
<dbReference type="Pfam" id="PF13807">
    <property type="entry name" value="GNVR"/>
    <property type="match status" value="1"/>
</dbReference>
<feature type="domain" description="Tyrosine-protein kinase G-rich" evidence="3">
    <location>
        <begin position="361"/>
        <end position="438"/>
    </location>
</feature>
<dbReference type="InterPro" id="IPR050445">
    <property type="entry name" value="Bact_polysacc_biosynth/exp"/>
</dbReference>
<keyword evidence="2" id="KW-1133">Transmembrane helix</keyword>
<dbReference type="InterPro" id="IPR014345">
    <property type="entry name" value="XrtA_polysacc_chain"/>
</dbReference>
<dbReference type="RefSeq" id="WP_322856274.1">
    <property type="nucleotide sequence ID" value="NZ_JAYDCJ010000003.1"/>
</dbReference>
<evidence type="ECO:0000259" key="3">
    <source>
        <dbReference type="Pfam" id="PF13807"/>
    </source>
</evidence>
<keyword evidence="5" id="KW-1185">Reference proteome</keyword>
<name>A0ABU5P1H3_9GAMM</name>
<keyword evidence="2" id="KW-0812">Transmembrane</keyword>
<evidence type="ECO:0000256" key="1">
    <source>
        <dbReference type="SAM" id="Coils"/>
    </source>
</evidence>
<keyword evidence="2" id="KW-0472">Membrane</keyword>
<gene>
    <name evidence="4" type="ORF">U5822_14245</name>
</gene>
<feature type="transmembrane region" description="Helical" evidence="2">
    <location>
        <begin position="420"/>
        <end position="443"/>
    </location>
</feature>
<comment type="caution">
    <text evidence="4">The sequence shown here is derived from an EMBL/GenBank/DDBJ whole genome shotgun (WGS) entry which is preliminary data.</text>
</comment>
<keyword evidence="1" id="KW-0175">Coiled coil</keyword>
<evidence type="ECO:0000313" key="5">
    <source>
        <dbReference type="Proteomes" id="UP001305746"/>
    </source>
</evidence>
<feature type="coiled-coil region" evidence="1">
    <location>
        <begin position="171"/>
        <end position="339"/>
    </location>
</feature>
<dbReference type="NCBIfam" id="TIGR03007">
    <property type="entry name" value="pepcterm_ChnLen"/>
    <property type="match status" value="1"/>
</dbReference>
<feature type="transmembrane region" description="Helical" evidence="2">
    <location>
        <begin position="21"/>
        <end position="43"/>
    </location>
</feature>
<organism evidence="4 5">
    <name type="scientific">Marinobacter qingdaonensis</name>
    <dbReference type="NCBI Taxonomy" id="3108486"/>
    <lineage>
        <taxon>Bacteria</taxon>
        <taxon>Pseudomonadati</taxon>
        <taxon>Pseudomonadota</taxon>
        <taxon>Gammaproteobacteria</taxon>
        <taxon>Pseudomonadales</taxon>
        <taxon>Marinobacteraceae</taxon>
        <taxon>Marinobacter</taxon>
    </lineage>
</organism>
<protein>
    <submittedName>
        <fullName evidence="4">XrtA system polysaccharide chain length determinant</fullName>
    </submittedName>
</protein>
<dbReference type="PANTHER" id="PTHR32309:SF13">
    <property type="entry name" value="FERRIC ENTEROBACTIN TRANSPORT PROTEIN FEPE"/>
    <property type="match status" value="1"/>
</dbReference>
<feature type="transmembrane region" description="Helical" evidence="2">
    <location>
        <begin position="484"/>
        <end position="509"/>
    </location>
</feature>
<proteinExistence type="predicted"/>
<sequence length="510" mass="57888">MALPLSQLPKEIIKEVSARKWLALVVFIIVSFGILSAGFLWPYKYQAETIIFIDDQNIIRPLMEGSAVTTEINDTASAARELLWSRNVIEKIATDEEIFGEGAADTDRTTLEERVIGLRLNLSVVPRGDSYFAIAYQSDSPMKAFQVAQRMGQLFIEETNARKRSESRSAYEFINNQVRSYEKQLAEAEQRLQAFLSENVEGTEADANERMETLRSRLEQAEMERSELNARERSLSLELNRVSPTLAQGRTQDAYQTRISSLEEQLDNLRLRYHDTYPDIVILREQIQELRRQRSQELARGVEEPPPVDAGEAISNPIYQQIQTELTATRANIQTLNTRISGFQRLMTDQAQRMERIQENQAQYLELTRDMEVNKEIYDDLLKRRERARVSMHLDVEGQGLNYRINEKAQFPLTASGPSFPLFAAAGLFLGLAAPFGVAAGLLQIDPRVRAREQLEETLDMPVLVQLPKIRTPFELRRDRRVTLLVGVIAVIAVVVYLIVAGAALMGVIG</sequence>
<dbReference type="Proteomes" id="UP001305746">
    <property type="component" value="Unassembled WGS sequence"/>
</dbReference>
<reference evidence="4 5" key="1">
    <citation type="submission" date="2023-12" db="EMBL/GenBank/DDBJ databases">
        <title>Marinobacter qingdaonensis sp. nov., isolated from the intertidal sediment of Qingdao, PR China.</title>
        <authorList>
            <person name="Li Y."/>
        </authorList>
    </citation>
    <scope>NUCLEOTIDE SEQUENCE [LARGE SCALE GENOMIC DNA]</scope>
    <source>
        <strain evidence="4 5">ASW11-75</strain>
    </source>
</reference>
<dbReference type="PANTHER" id="PTHR32309">
    <property type="entry name" value="TYROSINE-PROTEIN KINASE"/>
    <property type="match status" value="1"/>
</dbReference>
<accession>A0ABU5P1H3</accession>
<evidence type="ECO:0000256" key="2">
    <source>
        <dbReference type="SAM" id="Phobius"/>
    </source>
</evidence>
<dbReference type="EMBL" id="JAYDCJ010000003">
    <property type="protein sequence ID" value="MEA1081832.1"/>
    <property type="molecule type" value="Genomic_DNA"/>
</dbReference>